<feature type="region of interest" description="Disordered" evidence="1">
    <location>
        <begin position="1"/>
        <end position="41"/>
    </location>
</feature>
<dbReference type="AlphaFoldDB" id="A0A193FX14"/>
<evidence type="ECO:0000313" key="2">
    <source>
        <dbReference type="EMBL" id="ANN72302.1"/>
    </source>
</evidence>
<dbReference type="Proteomes" id="UP000092213">
    <property type="component" value="Chromosome"/>
</dbReference>
<dbReference type="STRING" id="463025.BAU08_13970"/>
<evidence type="ECO:0000313" key="3">
    <source>
        <dbReference type="Proteomes" id="UP000092213"/>
    </source>
</evidence>
<accession>A0A193FX14</accession>
<protein>
    <submittedName>
        <fullName evidence="2">Uncharacterized protein</fullName>
    </submittedName>
</protein>
<organism evidence="2 3">
    <name type="scientific">Bordetella bronchialis</name>
    <dbReference type="NCBI Taxonomy" id="463025"/>
    <lineage>
        <taxon>Bacteria</taxon>
        <taxon>Pseudomonadati</taxon>
        <taxon>Pseudomonadota</taxon>
        <taxon>Betaproteobacteria</taxon>
        <taxon>Burkholderiales</taxon>
        <taxon>Alcaligenaceae</taxon>
        <taxon>Bordetella</taxon>
    </lineage>
</organism>
<sequence length="78" mass="8366">MGFLRGSRPVQAACPEAGVSASHRRRQVRRDARDAGGAGQLELALPAPVRFMRTLHDDGRGRVATGDAAQPAFAQDRQ</sequence>
<evidence type="ECO:0000256" key="1">
    <source>
        <dbReference type="SAM" id="MobiDB-lite"/>
    </source>
</evidence>
<name>A0A193FX14_9BORD</name>
<dbReference type="EMBL" id="CP016171">
    <property type="protein sequence ID" value="ANN72302.1"/>
    <property type="molecule type" value="Genomic_DNA"/>
</dbReference>
<proteinExistence type="predicted"/>
<feature type="region of interest" description="Disordered" evidence="1">
    <location>
        <begin position="58"/>
        <end position="78"/>
    </location>
</feature>
<reference evidence="2 3" key="1">
    <citation type="submission" date="2016-06" db="EMBL/GenBank/DDBJ databases">
        <title>Complete genome sequences of Bordetella bronchialis and Bordetella flabilis.</title>
        <authorList>
            <person name="LiPuma J.J."/>
            <person name="Spilker T."/>
        </authorList>
    </citation>
    <scope>NUCLEOTIDE SEQUENCE [LARGE SCALE GENOMIC DNA]</scope>
    <source>
        <strain evidence="2 3">AU17976</strain>
    </source>
</reference>
<gene>
    <name evidence="2" type="ORF">BAU08_13970</name>
</gene>